<reference evidence="2" key="1">
    <citation type="submission" date="2022-07" db="EMBL/GenBank/DDBJ databases">
        <authorList>
            <person name="Otstavnykh N."/>
            <person name="Isaeva M."/>
            <person name="Bystritskaya E."/>
        </authorList>
    </citation>
    <scope>NUCLEOTIDE SEQUENCE</scope>
    <source>
        <strain evidence="2">KCTC 52189</strain>
    </source>
</reference>
<dbReference type="RefSeq" id="WP_306735067.1">
    <property type="nucleotide sequence ID" value="NZ_JANHAX010000002.1"/>
</dbReference>
<gene>
    <name evidence="2" type="ORF">NO357_07795</name>
</gene>
<keyword evidence="3" id="KW-1185">Reference proteome</keyword>
<protein>
    <submittedName>
        <fullName evidence="2">Phosphoribosyltransferase</fullName>
    </submittedName>
</protein>
<comment type="caution">
    <text evidence="2">The sequence shown here is derived from an EMBL/GenBank/DDBJ whole genome shotgun (WGS) entry which is preliminary data.</text>
</comment>
<dbReference type="InterPro" id="IPR029057">
    <property type="entry name" value="PRTase-like"/>
</dbReference>
<dbReference type="CDD" id="cd06223">
    <property type="entry name" value="PRTases_typeI"/>
    <property type="match status" value="1"/>
</dbReference>
<dbReference type="SUPFAM" id="SSF53271">
    <property type="entry name" value="PRTase-like"/>
    <property type="match status" value="1"/>
</dbReference>
<name>A0AAE4B425_9RHOB</name>
<dbReference type="EMBL" id="JANHAX010000002">
    <property type="protein sequence ID" value="MDQ2089797.1"/>
    <property type="molecule type" value="Genomic_DNA"/>
</dbReference>
<dbReference type="Pfam" id="PF00156">
    <property type="entry name" value="Pribosyltran"/>
    <property type="match status" value="1"/>
</dbReference>
<dbReference type="Proteomes" id="UP001226762">
    <property type="component" value="Unassembled WGS sequence"/>
</dbReference>
<evidence type="ECO:0000313" key="2">
    <source>
        <dbReference type="EMBL" id="MDQ2089797.1"/>
    </source>
</evidence>
<feature type="domain" description="Phosphoribosyltransferase" evidence="1">
    <location>
        <begin position="9"/>
        <end position="177"/>
    </location>
</feature>
<reference evidence="2" key="2">
    <citation type="submission" date="2023-02" db="EMBL/GenBank/DDBJ databases">
        <title>'Rhodoalgimonas zhirmunskyi' gen. nov., isolated from a red alga.</title>
        <authorList>
            <person name="Nedashkovskaya O.I."/>
            <person name="Otstavnykh N.Y."/>
            <person name="Bystritskaya E.P."/>
            <person name="Balabanova L.A."/>
            <person name="Isaeva M.P."/>
        </authorList>
    </citation>
    <scope>NUCLEOTIDE SEQUENCE</scope>
    <source>
        <strain evidence="2">KCTC 52189</strain>
    </source>
</reference>
<keyword evidence="2" id="KW-0808">Transferase</keyword>
<dbReference type="Gene3D" id="3.40.50.2020">
    <property type="match status" value="1"/>
</dbReference>
<proteinExistence type="predicted"/>
<dbReference type="InterPro" id="IPR000836">
    <property type="entry name" value="PRTase_dom"/>
</dbReference>
<dbReference type="Gene3D" id="3.30.1310.20">
    <property type="entry name" value="PRTase-like"/>
    <property type="match status" value="1"/>
</dbReference>
<sequence length="213" mass="22759">MYETREAAGEVLAEAVAALDLTDPVVFALPRGGVPVALPVAKVLGAPLDLMLVRKIGLPMQPELAAGALVDGPPEHIVWNEFVLSASGLSEADLQDIVIEERAKNADRRRLWLKGRAPIDVTGRSAVVVDDGIATGATMKAALKGLRERGPKEIVLAVPVAAADTLEEMRTLAEYVVCPLVPDYFRAVGLHYRKFGQVADDEVAAMMAAQNKE</sequence>
<evidence type="ECO:0000259" key="1">
    <source>
        <dbReference type="Pfam" id="PF00156"/>
    </source>
</evidence>
<dbReference type="AlphaFoldDB" id="A0AAE4B425"/>
<accession>A0AAE4B425</accession>
<keyword evidence="2" id="KW-0328">Glycosyltransferase</keyword>
<evidence type="ECO:0000313" key="3">
    <source>
        <dbReference type="Proteomes" id="UP001226762"/>
    </source>
</evidence>
<organism evidence="2 3">
    <name type="scientific">Marimonas arenosa</name>
    <dbReference type="NCBI Taxonomy" id="1795305"/>
    <lineage>
        <taxon>Bacteria</taxon>
        <taxon>Pseudomonadati</taxon>
        <taxon>Pseudomonadota</taxon>
        <taxon>Alphaproteobacteria</taxon>
        <taxon>Rhodobacterales</taxon>
        <taxon>Paracoccaceae</taxon>
        <taxon>Marimonas</taxon>
    </lineage>
</organism>
<dbReference type="GO" id="GO:0016757">
    <property type="term" value="F:glycosyltransferase activity"/>
    <property type="evidence" value="ECO:0007669"/>
    <property type="project" value="UniProtKB-KW"/>
</dbReference>